<feature type="domain" description="TOD1/MUCI70 glycosyltransferase-like" evidence="1">
    <location>
        <begin position="64"/>
        <end position="192"/>
    </location>
</feature>
<dbReference type="AlphaFoldDB" id="A0A6M3LZ33"/>
<dbReference type="Pfam" id="PF04765">
    <property type="entry name" value="TOD1_MUCI70"/>
    <property type="match status" value="1"/>
</dbReference>
<proteinExistence type="predicted"/>
<gene>
    <name evidence="3" type="ORF">MM171A01476_0009</name>
    <name evidence="4" type="ORF">MM171B01244_0009</name>
    <name evidence="2" type="ORF">MM415B02825_0009</name>
</gene>
<evidence type="ECO:0000313" key="4">
    <source>
        <dbReference type="EMBL" id="QJB02489.1"/>
    </source>
</evidence>
<name>A0A6M3LZ33_9ZZZZ</name>
<dbReference type="EMBL" id="MT143787">
    <property type="protein sequence ID" value="QJB02489.1"/>
    <property type="molecule type" value="Genomic_DNA"/>
</dbReference>
<accession>A0A6M3LZ33</accession>
<reference evidence="3" key="1">
    <citation type="submission" date="2020-03" db="EMBL/GenBank/DDBJ databases">
        <title>The deep terrestrial virosphere.</title>
        <authorList>
            <person name="Holmfeldt K."/>
            <person name="Nilsson E."/>
            <person name="Simone D."/>
            <person name="Lopez-Fernandez M."/>
            <person name="Wu X."/>
            <person name="de Brujin I."/>
            <person name="Lundin D."/>
            <person name="Andersson A."/>
            <person name="Bertilsson S."/>
            <person name="Dopson M."/>
        </authorList>
    </citation>
    <scope>NUCLEOTIDE SEQUENCE</scope>
    <source>
        <strain evidence="3">MM171A01476</strain>
        <strain evidence="4">MM171B01244</strain>
        <strain evidence="2">MM415B02825</strain>
    </source>
</reference>
<dbReference type="PANTHER" id="PTHR12956:SF17">
    <property type="entry name" value="OS01G0749100 PROTEIN"/>
    <property type="match status" value="1"/>
</dbReference>
<sequence>MPATLKVVTIYTANFGDYDTAQEPGEKHPYADYLLFSDRVASLRGWQQFISQQDLSAVREARRRKCLSHLYSDTEYSIWHDANIMLLANPIGLCEMLGDAELMVFSHPYRACLYDEADTCIKLGKEEREILNAQITAYRAEGYPPDNGLCETGLLIRRHTEAIIRFNEMWWAEIEAGSYRDQVSFNYAVWKTGIGFKMIAGSLKRSPILKYSGRHNGQ</sequence>
<evidence type="ECO:0000313" key="2">
    <source>
        <dbReference type="EMBL" id="QJA88121.1"/>
    </source>
</evidence>
<organism evidence="3">
    <name type="scientific">viral metagenome</name>
    <dbReference type="NCBI Taxonomy" id="1070528"/>
    <lineage>
        <taxon>unclassified sequences</taxon>
        <taxon>metagenomes</taxon>
        <taxon>organismal metagenomes</taxon>
    </lineage>
</organism>
<dbReference type="EMBL" id="MT142755">
    <property type="protein sequence ID" value="QJA88121.1"/>
    <property type="molecule type" value="Genomic_DNA"/>
</dbReference>
<dbReference type="InterPro" id="IPR048354">
    <property type="entry name" value="TOD1_MUCI70_glycTrfase_dom"/>
</dbReference>
<dbReference type="InterPro" id="IPR006852">
    <property type="entry name" value="TOD1_MUCI70"/>
</dbReference>
<dbReference type="PANTHER" id="PTHR12956">
    <property type="entry name" value="ALKALINE CERAMIDASE-RELATED"/>
    <property type="match status" value="1"/>
</dbReference>
<dbReference type="EMBL" id="MT143612">
    <property type="protein sequence ID" value="QJA98842.1"/>
    <property type="molecule type" value="Genomic_DNA"/>
</dbReference>
<evidence type="ECO:0000259" key="1">
    <source>
        <dbReference type="Pfam" id="PF04765"/>
    </source>
</evidence>
<evidence type="ECO:0000313" key="3">
    <source>
        <dbReference type="EMBL" id="QJA98842.1"/>
    </source>
</evidence>
<protein>
    <recommendedName>
        <fullName evidence="1">TOD1/MUCI70 glycosyltransferase-like domain-containing protein</fullName>
    </recommendedName>
</protein>